<reference evidence="1" key="1">
    <citation type="submission" date="2022-05" db="EMBL/GenBank/DDBJ databases">
        <title>The Musa troglodytarum L. genome provides insights into the mechanism of non-climacteric behaviour and enrichment of carotenoids.</title>
        <authorList>
            <person name="Wang J."/>
        </authorList>
    </citation>
    <scope>NUCLEOTIDE SEQUENCE</scope>
    <source>
        <tissue evidence="1">Leaf</tissue>
    </source>
</reference>
<dbReference type="OrthoDB" id="10618112at2759"/>
<dbReference type="EMBL" id="CP097505">
    <property type="protein sequence ID" value="URD92350.1"/>
    <property type="molecule type" value="Genomic_DNA"/>
</dbReference>
<keyword evidence="2" id="KW-1185">Reference proteome</keyword>
<proteinExistence type="predicted"/>
<name>A0A9E7F9D0_9LILI</name>
<organism evidence="1 2">
    <name type="scientific">Musa troglodytarum</name>
    <name type="common">fe'i banana</name>
    <dbReference type="NCBI Taxonomy" id="320322"/>
    <lineage>
        <taxon>Eukaryota</taxon>
        <taxon>Viridiplantae</taxon>
        <taxon>Streptophyta</taxon>
        <taxon>Embryophyta</taxon>
        <taxon>Tracheophyta</taxon>
        <taxon>Spermatophyta</taxon>
        <taxon>Magnoliopsida</taxon>
        <taxon>Liliopsida</taxon>
        <taxon>Zingiberales</taxon>
        <taxon>Musaceae</taxon>
        <taxon>Musa</taxon>
    </lineage>
</organism>
<evidence type="ECO:0000313" key="1">
    <source>
        <dbReference type="EMBL" id="URD92350.1"/>
    </source>
</evidence>
<dbReference type="AlphaFoldDB" id="A0A9E7F9D0"/>
<accession>A0A9E7F9D0</accession>
<gene>
    <name evidence="1" type="ORF">MUK42_00106</name>
</gene>
<sequence>MALIVDCHQMADDLRAQSLKEERKRNHHCAHDGHCFRNVELFSDPSCHRNVRLHRFDAHCIAFNTSRWFHTVGSDHEKFDVLEAFTCQATSFCSQKQAWFFSSFRRFLFYEKLHLLALEFLESTGLPSPRGPIPRKQCFCLVLSHFKMYQTGVLYCIAVAKHQWLLFYIDSGFDSSLKNS</sequence>
<dbReference type="Proteomes" id="UP001055439">
    <property type="component" value="Chromosome 3"/>
</dbReference>
<evidence type="ECO:0000313" key="2">
    <source>
        <dbReference type="Proteomes" id="UP001055439"/>
    </source>
</evidence>
<protein>
    <submittedName>
        <fullName evidence="1">Uncharacterized protein</fullName>
    </submittedName>
</protein>